<evidence type="ECO:0000256" key="5">
    <source>
        <dbReference type="ARBA" id="ARBA00022989"/>
    </source>
</evidence>
<name>A0ABV7ACI5_9RHOB</name>
<gene>
    <name evidence="7" type="ORF">ACFOES_02025</name>
</gene>
<evidence type="ECO:0000256" key="3">
    <source>
        <dbReference type="ARBA" id="ARBA00022475"/>
    </source>
</evidence>
<proteinExistence type="inferred from homology"/>
<accession>A0ABV7ACI5</accession>
<evidence type="ECO:0000313" key="8">
    <source>
        <dbReference type="Proteomes" id="UP001595443"/>
    </source>
</evidence>
<keyword evidence="8" id="KW-1185">Reference proteome</keyword>
<dbReference type="RefSeq" id="WP_377831484.1">
    <property type="nucleotide sequence ID" value="NZ_JBHRSK010000002.1"/>
</dbReference>
<organism evidence="7 8">
    <name type="scientific">Acidimangrovimonas pyrenivorans</name>
    <dbReference type="NCBI Taxonomy" id="2030798"/>
    <lineage>
        <taxon>Bacteria</taxon>
        <taxon>Pseudomonadati</taxon>
        <taxon>Pseudomonadota</taxon>
        <taxon>Alphaproteobacteria</taxon>
        <taxon>Rhodobacterales</taxon>
        <taxon>Paracoccaceae</taxon>
        <taxon>Acidimangrovimonas</taxon>
    </lineage>
</organism>
<keyword evidence="3" id="KW-1003">Cell membrane</keyword>
<dbReference type="EMBL" id="JBHRSK010000002">
    <property type="protein sequence ID" value="MFC2966860.1"/>
    <property type="molecule type" value="Genomic_DNA"/>
</dbReference>
<evidence type="ECO:0000256" key="2">
    <source>
        <dbReference type="ARBA" id="ARBA00008806"/>
    </source>
</evidence>
<dbReference type="InterPro" id="IPR051539">
    <property type="entry name" value="T4SS-coupling_protein"/>
</dbReference>
<comment type="caution">
    <text evidence="7">The sequence shown here is derived from an EMBL/GenBank/DDBJ whole genome shotgun (WGS) entry which is preliminary data.</text>
</comment>
<dbReference type="CDD" id="cd01127">
    <property type="entry name" value="TrwB_TraG_TraD_VirD4"/>
    <property type="match status" value="1"/>
</dbReference>
<dbReference type="InterPro" id="IPR003688">
    <property type="entry name" value="TraG/VirD4"/>
</dbReference>
<evidence type="ECO:0000313" key="7">
    <source>
        <dbReference type="EMBL" id="MFC2966860.1"/>
    </source>
</evidence>
<comment type="subcellular location">
    <subcellularLocation>
        <location evidence="1">Cell membrane</location>
        <topology evidence="1">Multi-pass membrane protein</topology>
    </subcellularLocation>
</comment>
<evidence type="ECO:0000256" key="6">
    <source>
        <dbReference type="ARBA" id="ARBA00023136"/>
    </source>
</evidence>
<dbReference type="PANTHER" id="PTHR37937:SF1">
    <property type="entry name" value="CONJUGATIVE TRANSFER: DNA TRANSPORT"/>
    <property type="match status" value="1"/>
</dbReference>
<keyword evidence="6" id="KW-0472">Membrane</keyword>
<dbReference type="Gene3D" id="3.40.50.300">
    <property type="entry name" value="P-loop containing nucleotide triphosphate hydrolases"/>
    <property type="match status" value="1"/>
</dbReference>
<protein>
    <submittedName>
        <fullName evidence="7">Type IV secretory system conjugative DNA transfer family protein</fullName>
    </submittedName>
</protein>
<evidence type="ECO:0000256" key="1">
    <source>
        <dbReference type="ARBA" id="ARBA00004651"/>
    </source>
</evidence>
<dbReference type="Proteomes" id="UP001595443">
    <property type="component" value="Unassembled WGS sequence"/>
</dbReference>
<dbReference type="InterPro" id="IPR027417">
    <property type="entry name" value="P-loop_NTPase"/>
</dbReference>
<evidence type="ECO:0000256" key="4">
    <source>
        <dbReference type="ARBA" id="ARBA00022692"/>
    </source>
</evidence>
<dbReference type="Pfam" id="PF02534">
    <property type="entry name" value="T4SS-DNA_transf"/>
    <property type="match status" value="1"/>
</dbReference>
<dbReference type="SUPFAM" id="SSF52540">
    <property type="entry name" value="P-loop containing nucleoside triphosphate hydrolases"/>
    <property type="match status" value="1"/>
</dbReference>
<sequence>MGLPSFIAIGVIVVIFVLLFLTGSEGEPTTYGSATWLDIGAALRKGYFKGKGILVGDWAGLLPVHYEDTHAITLGPSGSGKGTSAILPNLLDSPYVFLFCPGGENTAIVIKDRRAKGDVLGIINPFSMHDGEPWNLPRHGFNPLDILDPRDPQFAAHAELLADLLTPRSGKEGGSSQFFKDSAQGWKQAVIIYIMVRLPEKDRHLGTLYRLCNLPARDWKKLLKDMQKCTAAEGLVAIEASAMERREVQAPEEFSAIMSTVQQDLRWLADPLVRENLKRSDVDFGALKGIDRHGNKVNGCLISVVLPLEYSETHAAITRLALGCAIWTMQRAPLPRGKVLFIIDEAASLQKITRFPNWLATLRKYRVVLWPIFQNIGQVKALYGQEWDTFIANCGLRQFLGAADLQTAQYAHHLLGEHTTHTISVNHEGKENTSEAKRSLMTVDEILYLDSSSQIVFSGSDRPMRLIKTPYWERPEFRGRFNPNPYIEKRTPRNFSAPFKKAIGDLFYAIAWATAPHPTALKLYLIAITVAGFTIYFDVTGTL</sequence>
<comment type="similarity">
    <text evidence="2">Belongs to the VirD4/TraG family.</text>
</comment>
<keyword evidence="5" id="KW-1133">Transmembrane helix</keyword>
<reference evidence="8" key="1">
    <citation type="journal article" date="2019" name="Int. J. Syst. Evol. Microbiol.">
        <title>The Global Catalogue of Microorganisms (GCM) 10K type strain sequencing project: providing services to taxonomists for standard genome sequencing and annotation.</title>
        <authorList>
            <consortium name="The Broad Institute Genomics Platform"/>
            <consortium name="The Broad Institute Genome Sequencing Center for Infectious Disease"/>
            <person name="Wu L."/>
            <person name="Ma J."/>
        </authorList>
    </citation>
    <scope>NUCLEOTIDE SEQUENCE [LARGE SCALE GENOMIC DNA]</scope>
    <source>
        <strain evidence="8">KCTC 62192</strain>
    </source>
</reference>
<keyword evidence="4" id="KW-0812">Transmembrane</keyword>
<dbReference type="PANTHER" id="PTHR37937">
    <property type="entry name" value="CONJUGATIVE TRANSFER: DNA TRANSPORT"/>
    <property type="match status" value="1"/>
</dbReference>